<dbReference type="AlphaFoldDB" id="A0A5B9EFP3"/>
<sequence length="479" mass="51398">MQSGQSACTERSMEELTSIQSHFFIHPLPAIFFGASAARNILEPFPCCWVSGRIEPCPNGLEFGTIDCIIDFLLGAFSQMRVQQWCAIGFLLTTISMAGAQTATPTVMTGTWATAPVQALAKTTDAGDKTIRNIVRVSLGSTDTVSVQLTNEFGIEPLTVSAATIALRQTDNTVSTPVALSFHGQASIVIPPGKFVWSDAVHLPFPAMSDVAVSLFVPTQPMTFVSQHNFANATNYLAPGNQVSALTLTDATKLMSFRYLKSVAVSSPSQGAILCFGDSITDGSRSTADTNQRWPDLLAKRLAANSPTATLAVMNVGIGGNRILHDVTGPSSLSRFDRDVLELANVKYVVLLEGINDIGHSYDQKNPYDHVSVQELIAADRLLITRAHANGLKIIGATLTPYLPTGYSSPAGEQVRSALNQWIRTGGEFDGVIDFEKATSDSAKRDAFLSTYDSGDHLHPNDAGMKSMADSIDLTLFTK</sequence>
<accession>A0A5B9EFP3</accession>
<evidence type="ECO:0000313" key="3">
    <source>
        <dbReference type="Proteomes" id="UP000321820"/>
    </source>
</evidence>
<gene>
    <name evidence="2" type="ORF">FTW19_17285</name>
</gene>
<dbReference type="PANTHER" id="PTHR43784:SF2">
    <property type="entry name" value="GDSL-LIKE LIPASE_ACYLHYDROLASE, PUTATIVE (AFU_ORTHOLOGUE AFUA_2G00820)-RELATED"/>
    <property type="match status" value="1"/>
</dbReference>
<dbReference type="PANTHER" id="PTHR43784">
    <property type="entry name" value="GDSL-LIKE LIPASE/ACYLHYDROLASE, PUTATIVE (AFU_ORTHOLOGUE AFUA_2G00820)-RELATED"/>
    <property type="match status" value="1"/>
</dbReference>
<dbReference type="InterPro" id="IPR013830">
    <property type="entry name" value="SGNH_hydro"/>
</dbReference>
<dbReference type="InterPro" id="IPR036514">
    <property type="entry name" value="SGNH_hydro_sf"/>
</dbReference>
<dbReference type="GO" id="GO:0016788">
    <property type="term" value="F:hydrolase activity, acting on ester bonds"/>
    <property type="evidence" value="ECO:0007669"/>
    <property type="project" value="UniProtKB-ARBA"/>
</dbReference>
<evidence type="ECO:0000313" key="2">
    <source>
        <dbReference type="EMBL" id="QEE29590.1"/>
    </source>
</evidence>
<dbReference type="Gene3D" id="3.40.50.1110">
    <property type="entry name" value="SGNH hydrolase"/>
    <property type="match status" value="1"/>
</dbReference>
<dbReference type="OrthoDB" id="1828825at2"/>
<dbReference type="SUPFAM" id="SSF52266">
    <property type="entry name" value="SGNH hydrolase"/>
    <property type="match status" value="1"/>
</dbReference>
<dbReference type="Pfam" id="PF13472">
    <property type="entry name" value="Lipase_GDSL_2"/>
    <property type="match status" value="1"/>
</dbReference>
<keyword evidence="3" id="KW-1185">Reference proteome</keyword>
<protein>
    <submittedName>
        <fullName evidence="2">SGNH/GDSL hydrolase family protein</fullName>
    </submittedName>
</protein>
<name>A0A5B9EFP3_9BACT</name>
<feature type="domain" description="SGNH hydrolase-type esterase" evidence="1">
    <location>
        <begin position="275"/>
        <end position="466"/>
    </location>
</feature>
<dbReference type="Proteomes" id="UP000321820">
    <property type="component" value="Chromosome"/>
</dbReference>
<reference evidence="2 3" key="1">
    <citation type="submission" date="2019-08" db="EMBL/GenBank/DDBJ databases">
        <title>Complete genome sequence of Terriglobus albidus strain ORNL.</title>
        <authorList>
            <person name="Podar M."/>
        </authorList>
    </citation>
    <scope>NUCLEOTIDE SEQUENCE [LARGE SCALE GENOMIC DNA]</scope>
    <source>
        <strain evidence="2 3">ORNL</strain>
    </source>
</reference>
<keyword evidence="2" id="KW-0378">Hydrolase</keyword>
<dbReference type="CDD" id="cd01830">
    <property type="entry name" value="XynE_like"/>
    <property type="match status" value="1"/>
</dbReference>
<dbReference type="EMBL" id="CP042806">
    <property type="protein sequence ID" value="QEE29590.1"/>
    <property type="molecule type" value="Genomic_DNA"/>
</dbReference>
<evidence type="ECO:0000259" key="1">
    <source>
        <dbReference type="Pfam" id="PF13472"/>
    </source>
</evidence>
<proteinExistence type="predicted"/>
<dbReference type="InterPro" id="IPR053140">
    <property type="entry name" value="GDSL_Rv0518-like"/>
</dbReference>
<dbReference type="KEGG" id="talb:FTW19_17285"/>
<organism evidence="2 3">
    <name type="scientific">Terriglobus albidus</name>
    <dbReference type="NCBI Taxonomy" id="1592106"/>
    <lineage>
        <taxon>Bacteria</taxon>
        <taxon>Pseudomonadati</taxon>
        <taxon>Acidobacteriota</taxon>
        <taxon>Terriglobia</taxon>
        <taxon>Terriglobales</taxon>
        <taxon>Acidobacteriaceae</taxon>
        <taxon>Terriglobus</taxon>
    </lineage>
</organism>